<sequence>MGCICSKSSNVDKVGEYEKEKEKEWNKPSVQLVAPTFSIAQFDGVSTVGSVPRMTKSSSQVIRGSMIVRLEDKGNQLEFTKSQHQKCIAMNAGVGDRKPLMGRILSVQHFSGEHVDVGWPVWLSSVAAEAIKGWVPRRADTFEKFDQIGQGAYSSVHRARDLETGKIVALKKVRFSSTDPESVRFMAREISILRQLDHPNVMKLEGLVTSRTSTSLYLVFEYMEHDLAGLATIHGGKFTESQIKCYIQQLLRGLEHCHIRGVLHRDIKGSNLLVDRNGNLKIADFGLATVYDPNKKQPLTSRVVTLWYRAPELLLGATEYGVAIDLWSAGCILAELLAGKPIMPGRTEVEQMHKIFKLCGSPSEDYWQRTKFPHATSFKPQQPYSRQVFETFKNFSSTALALVDKLLAIEPEDRGSATSALQSEFFTTNPLPCDPSSLPKFSPSKEFDIKRREKESSRKNVEAVKGRAPASVFRGAGNSKVLETPEYRAQGNISMRGKPNTRMTRIKYQSQGDGGCKDEAEPTRTTQHNGYSHSTSLMTNSIAVPSLLNKKQESSRPNPQLRTQKCHMNRAAADLSASSTKKDYGMSGHENGMSYVPKRNRIHCSGPLVPPGGNIDDMLREHERLMQDVFRSVKANP</sequence>
<evidence type="ECO:0000256" key="5">
    <source>
        <dbReference type="ARBA" id="ARBA00022777"/>
    </source>
</evidence>
<keyword evidence="4 7" id="KW-0547">Nucleotide-binding</keyword>
<dbReference type="FunFam" id="3.30.200.20:FF:000021">
    <property type="entry name" value="probable serine/threonine-protein kinase At1g54610"/>
    <property type="match status" value="1"/>
</dbReference>
<keyword evidence="6 7" id="KW-0067">ATP-binding</keyword>
<keyword evidence="3" id="KW-0808">Transferase</keyword>
<dbReference type="InterPro" id="IPR008271">
    <property type="entry name" value="Ser/Thr_kinase_AS"/>
</dbReference>
<evidence type="ECO:0000256" key="8">
    <source>
        <dbReference type="SAM" id="MobiDB-lite"/>
    </source>
</evidence>
<keyword evidence="11" id="KW-1185">Reference proteome</keyword>
<gene>
    <name evidence="10" type="ORF">Fmac_001286</name>
</gene>
<dbReference type="Proteomes" id="UP001603857">
    <property type="component" value="Unassembled WGS sequence"/>
</dbReference>
<dbReference type="GO" id="GO:0005524">
    <property type="term" value="F:ATP binding"/>
    <property type="evidence" value="ECO:0007669"/>
    <property type="project" value="UniProtKB-UniRule"/>
</dbReference>
<evidence type="ECO:0000256" key="1">
    <source>
        <dbReference type="ARBA" id="ARBA00006485"/>
    </source>
</evidence>
<evidence type="ECO:0000259" key="9">
    <source>
        <dbReference type="PROSITE" id="PS50011"/>
    </source>
</evidence>
<dbReference type="InterPro" id="IPR050108">
    <property type="entry name" value="CDK"/>
</dbReference>
<keyword evidence="2" id="KW-0723">Serine/threonine-protein kinase</keyword>
<name>A0ABD1NGS5_9FABA</name>
<dbReference type="PROSITE" id="PS00108">
    <property type="entry name" value="PROTEIN_KINASE_ST"/>
    <property type="match status" value="1"/>
</dbReference>
<feature type="region of interest" description="Disordered" evidence="8">
    <location>
        <begin position="509"/>
        <end position="534"/>
    </location>
</feature>
<dbReference type="FunFam" id="1.10.510.10:FF:000043">
    <property type="entry name" value="probable serine/threonine-protein kinase At1g54610"/>
    <property type="match status" value="1"/>
</dbReference>
<dbReference type="PANTHER" id="PTHR24056">
    <property type="entry name" value="CELL DIVISION PROTEIN KINASE"/>
    <property type="match status" value="1"/>
</dbReference>
<evidence type="ECO:0000256" key="2">
    <source>
        <dbReference type="ARBA" id="ARBA00022527"/>
    </source>
</evidence>
<dbReference type="PROSITE" id="PS00107">
    <property type="entry name" value="PROTEIN_KINASE_ATP"/>
    <property type="match status" value="1"/>
</dbReference>
<dbReference type="Gene3D" id="1.10.510.10">
    <property type="entry name" value="Transferase(Phosphotransferase) domain 1"/>
    <property type="match status" value="1"/>
</dbReference>
<dbReference type="SMART" id="SM00220">
    <property type="entry name" value="S_TKc"/>
    <property type="match status" value="1"/>
</dbReference>
<organism evidence="10 11">
    <name type="scientific">Flemingia macrophylla</name>
    <dbReference type="NCBI Taxonomy" id="520843"/>
    <lineage>
        <taxon>Eukaryota</taxon>
        <taxon>Viridiplantae</taxon>
        <taxon>Streptophyta</taxon>
        <taxon>Embryophyta</taxon>
        <taxon>Tracheophyta</taxon>
        <taxon>Spermatophyta</taxon>
        <taxon>Magnoliopsida</taxon>
        <taxon>eudicotyledons</taxon>
        <taxon>Gunneridae</taxon>
        <taxon>Pentapetalae</taxon>
        <taxon>rosids</taxon>
        <taxon>fabids</taxon>
        <taxon>Fabales</taxon>
        <taxon>Fabaceae</taxon>
        <taxon>Papilionoideae</taxon>
        <taxon>50 kb inversion clade</taxon>
        <taxon>NPAAA clade</taxon>
        <taxon>indigoferoid/millettioid clade</taxon>
        <taxon>Phaseoleae</taxon>
        <taxon>Flemingia</taxon>
    </lineage>
</organism>
<evidence type="ECO:0000313" key="10">
    <source>
        <dbReference type="EMBL" id="KAL2347286.1"/>
    </source>
</evidence>
<keyword evidence="5" id="KW-0418">Kinase</keyword>
<protein>
    <recommendedName>
        <fullName evidence="9">Protein kinase domain-containing protein</fullName>
    </recommendedName>
</protein>
<dbReference type="Gene3D" id="3.30.200.20">
    <property type="entry name" value="Phosphorylase Kinase, domain 1"/>
    <property type="match status" value="1"/>
</dbReference>
<evidence type="ECO:0000256" key="3">
    <source>
        <dbReference type="ARBA" id="ARBA00022679"/>
    </source>
</evidence>
<dbReference type="Pfam" id="PF00069">
    <property type="entry name" value="Pkinase"/>
    <property type="match status" value="1"/>
</dbReference>
<reference evidence="10 11" key="1">
    <citation type="submission" date="2024-08" db="EMBL/GenBank/DDBJ databases">
        <title>Insights into the chromosomal genome structure of Flemingia macrophylla.</title>
        <authorList>
            <person name="Ding Y."/>
            <person name="Zhao Y."/>
            <person name="Bi W."/>
            <person name="Wu M."/>
            <person name="Zhao G."/>
            <person name="Gong Y."/>
            <person name="Li W."/>
            <person name="Zhang P."/>
        </authorList>
    </citation>
    <scope>NUCLEOTIDE SEQUENCE [LARGE SCALE GENOMIC DNA]</scope>
    <source>
        <strain evidence="10">DYQJB</strain>
        <tissue evidence="10">Leaf</tissue>
    </source>
</reference>
<feature type="compositionally biased region" description="Polar residues" evidence="8">
    <location>
        <begin position="523"/>
        <end position="534"/>
    </location>
</feature>
<proteinExistence type="inferred from homology"/>
<evidence type="ECO:0000256" key="7">
    <source>
        <dbReference type="PROSITE-ProRule" id="PRU10141"/>
    </source>
</evidence>
<dbReference type="PANTHER" id="PTHR24056:SF384">
    <property type="entry name" value="PROTEIN KINASE SUPERFAMILY PROTEIN"/>
    <property type="match status" value="1"/>
</dbReference>
<dbReference type="InterPro" id="IPR011009">
    <property type="entry name" value="Kinase-like_dom_sf"/>
</dbReference>
<dbReference type="InterPro" id="IPR017441">
    <property type="entry name" value="Protein_kinase_ATP_BS"/>
</dbReference>
<dbReference type="CDD" id="cd07840">
    <property type="entry name" value="STKc_CDK9_like"/>
    <property type="match status" value="1"/>
</dbReference>
<dbReference type="InterPro" id="IPR000719">
    <property type="entry name" value="Prot_kinase_dom"/>
</dbReference>
<dbReference type="AlphaFoldDB" id="A0ABD1NGS5"/>
<feature type="binding site" evidence="7">
    <location>
        <position position="171"/>
    </location>
    <ligand>
        <name>ATP</name>
        <dbReference type="ChEBI" id="CHEBI:30616"/>
    </ligand>
</feature>
<feature type="domain" description="Protein kinase" evidence="9">
    <location>
        <begin position="142"/>
        <end position="426"/>
    </location>
</feature>
<evidence type="ECO:0000256" key="6">
    <source>
        <dbReference type="ARBA" id="ARBA00022840"/>
    </source>
</evidence>
<dbReference type="SUPFAM" id="SSF56112">
    <property type="entry name" value="Protein kinase-like (PK-like)"/>
    <property type="match status" value="1"/>
</dbReference>
<dbReference type="PROSITE" id="PS50011">
    <property type="entry name" value="PROTEIN_KINASE_DOM"/>
    <property type="match status" value="1"/>
</dbReference>
<evidence type="ECO:0000313" key="11">
    <source>
        <dbReference type="Proteomes" id="UP001603857"/>
    </source>
</evidence>
<comment type="caution">
    <text evidence="10">The sequence shown here is derived from an EMBL/GenBank/DDBJ whole genome shotgun (WGS) entry which is preliminary data.</text>
</comment>
<dbReference type="GO" id="GO:0004674">
    <property type="term" value="F:protein serine/threonine kinase activity"/>
    <property type="evidence" value="ECO:0007669"/>
    <property type="project" value="UniProtKB-KW"/>
</dbReference>
<comment type="similarity">
    <text evidence="1">Belongs to the protein kinase superfamily. CMGC Ser/Thr protein kinase family. CDC2/CDKX subfamily.</text>
</comment>
<dbReference type="EMBL" id="JBGMDY010000001">
    <property type="protein sequence ID" value="KAL2347286.1"/>
    <property type="molecule type" value="Genomic_DNA"/>
</dbReference>
<accession>A0ABD1NGS5</accession>
<evidence type="ECO:0000256" key="4">
    <source>
        <dbReference type="ARBA" id="ARBA00022741"/>
    </source>
</evidence>